<evidence type="ECO:0000313" key="2">
    <source>
        <dbReference type="Proteomes" id="UP001221757"/>
    </source>
</evidence>
<organism evidence="1 2">
    <name type="scientific">Mycena rosella</name>
    <name type="common">Pink bonnet</name>
    <name type="synonym">Agaricus rosellus</name>
    <dbReference type="NCBI Taxonomy" id="1033263"/>
    <lineage>
        <taxon>Eukaryota</taxon>
        <taxon>Fungi</taxon>
        <taxon>Dikarya</taxon>
        <taxon>Basidiomycota</taxon>
        <taxon>Agaricomycotina</taxon>
        <taxon>Agaricomycetes</taxon>
        <taxon>Agaricomycetidae</taxon>
        <taxon>Agaricales</taxon>
        <taxon>Marasmiineae</taxon>
        <taxon>Mycenaceae</taxon>
        <taxon>Mycena</taxon>
    </lineage>
</organism>
<dbReference type="Proteomes" id="UP001221757">
    <property type="component" value="Unassembled WGS sequence"/>
</dbReference>
<dbReference type="AlphaFoldDB" id="A0AAD7DJY3"/>
<evidence type="ECO:0000313" key="1">
    <source>
        <dbReference type="EMBL" id="KAJ7692619.1"/>
    </source>
</evidence>
<gene>
    <name evidence="1" type="ORF">B0H17DRAFT_1133091</name>
</gene>
<comment type="caution">
    <text evidence="1">The sequence shown here is derived from an EMBL/GenBank/DDBJ whole genome shotgun (WGS) entry which is preliminary data.</text>
</comment>
<name>A0AAD7DJY3_MYCRO</name>
<sequence>MAGHPHHDHIKTPAAPLVADCGVRKYTETVNSSVVGRVDRHRTFEGTTGLPRHWRVAFGMKGRKPPLARHRIPIFRGDHRFDRIISIGNLPSKSLSEPQRTGSVVNLGGKGEIGSARGHNWHACRGRTDDPVSLPLGFPAPPPGAAFL</sequence>
<protein>
    <submittedName>
        <fullName evidence="1">Uncharacterized protein</fullName>
    </submittedName>
</protein>
<keyword evidence="2" id="KW-1185">Reference proteome</keyword>
<proteinExistence type="predicted"/>
<reference evidence="1" key="1">
    <citation type="submission" date="2023-03" db="EMBL/GenBank/DDBJ databases">
        <title>Massive genome expansion in bonnet fungi (Mycena s.s.) driven by repeated elements and novel gene families across ecological guilds.</title>
        <authorList>
            <consortium name="Lawrence Berkeley National Laboratory"/>
            <person name="Harder C.B."/>
            <person name="Miyauchi S."/>
            <person name="Viragh M."/>
            <person name="Kuo A."/>
            <person name="Thoen E."/>
            <person name="Andreopoulos B."/>
            <person name="Lu D."/>
            <person name="Skrede I."/>
            <person name="Drula E."/>
            <person name="Henrissat B."/>
            <person name="Morin E."/>
            <person name="Kohler A."/>
            <person name="Barry K."/>
            <person name="LaButti K."/>
            <person name="Morin E."/>
            <person name="Salamov A."/>
            <person name="Lipzen A."/>
            <person name="Mereny Z."/>
            <person name="Hegedus B."/>
            <person name="Baldrian P."/>
            <person name="Stursova M."/>
            <person name="Weitz H."/>
            <person name="Taylor A."/>
            <person name="Grigoriev I.V."/>
            <person name="Nagy L.G."/>
            <person name="Martin F."/>
            <person name="Kauserud H."/>
        </authorList>
    </citation>
    <scope>NUCLEOTIDE SEQUENCE</scope>
    <source>
        <strain evidence="1">CBHHK067</strain>
    </source>
</reference>
<accession>A0AAD7DJY3</accession>
<dbReference type="EMBL" id="JARKIE010000051">
    <property type="protein sequence ID" value="KAJ7692619.1"/>
    <property type="molecule type" value="Genomic_DNA"/>
</dbReference>